<dbReference type="GO" id="GO:0070762">
    <property type="term" value="C:nuclear pore transmembrane ring"/>
    <property type="evidence" value="ECO:0007669"/>
    <property type="project" value="TreeGrafter"/>
</dbReference>
<feature type="transmembrane region" description="Helical" evidence="13">
    <location>
        <begin position="202"/>
        <end position="225"/>
    </location>
</feature>
<dbReference type="Pfam" id="PF09531">
    <property type="entry name" value="Ndc1_Nup"/>
    <property type="match status" value="1"/>
</dbReference>
<keyword evidence="12" id="KW-0539">Nucleus</keyword>
<gene>
    <name evidence="15" type="primary">LOC103515929</name>
</gene>
<feature type="transmembrane region" description="Helical" evidence="13">
    <location>
        <begin position="237"/>
        <end position="265"/>
    </location>
</feature>
<accession>A0A1S3DCD0</accession>
<feature type="transmembrane region" description="Helical" evidence="13">
    <location>
        <begin position="12"/>
        <end position="38"/>
    </location>
</feature>
<dbReference type="STRING" id="121845.A0A1S3DCD0"/>
<evidence type="ECO:0000256" key="8">
    <source>
        <dbReference type="ARBA" id="ARBA00022989"/>
    </source>
</evidence>
<keyword evidence="10" id="KW-0906">Nuclear pore complex</keyword>
<evidence type="ECO:0000256" key="9">
    <source>
        <dbReference type="ARBA" id="ARBA00023010"/>
    </source>
</evidence>
<dbReference type="Proteomes" id="UP000079169">
    <property type="component" value="Unplaced"/>
</dbReference>
<comment type="similarity">
    <text evidence="3">Belongs to the NDC1 family.</text>
</comment>
<dbReference type="CTD" id="55706"/>
<feature type="transmembrane region" description="Helical" evidence="13">
    <location>
        <begin position="50"/>
        <end position="69"/>
    </location>
</feature>
<protein>
    <submittedName>
        <fullName evidence="15">Nucleoporin NDC1</fullName>
    </submittedName>
</protein>
<evidence type="ECO:0000256" key="7">
    <source>
        <dbReference type="ARBA" id="ARBA00022927"/>
    </source>
</evidence>
<evidence type="ECO:0000313" key="14">
    <source>
        <dbReference type="Proteomes" id="UP000079169"/>
    </source>
</evidence>
<dbReference type="GeneID" id="103515929"/>
<evidence type="ECO:0000256" key="4">
    <source>
        <dbReference type="ARBA" id="ARBA00022448"/>
    </source>
</evidence>
<dbReference type="AlphaFoldDB" id="A0A1S3DCD0"/>
<evidence type="ECO:0000256" key="1">
    <source>
        <dbReference type="ARBA" id="ARBA00004232"/>
    </source>
</evidence>
<dbReference type="InterPro" id="IPR019049">
    <property type="entry name" value="Nucleoporin_prot_Ndc1/Nup"/>
</dbReference>
<sequence length="548" mass="64113">MKELYMLRMLQALRWTMFVQLSSLSIFGFLFQLLLSILKLNNVPYKPFSFWLRIFLYVVFIFLLCVRFQKDSRILESSSSNRIILLMRNFLYQNIWTGITLMLAGAIANWSYLSFLLPYNYTVMYNQCQDESKSYCVNEVFVFIFTLGLWEGLVYFLNSYIFKQHEIFAFKANQQTTIFQDIKINIRTILVKSFKNAIRPTLVFIVLYIIFRDLILNVFAKLLLVHANEKMNLLSSVHFVLIAVLTNTMFLYATNLILFIFNVVLTKRHVFTIKDLLQALSEDHQISCIKKLVYLDLVLLTEQNQERRKEIYKLSQPGGHPKTWNFVKEKCLQNITDYMKLLDHDNSKKEKHNNPPAISNSLHLHNHSNMRNLVQDSSFKHVEPKKSNLIVTLASNALTRYKNNLYKLKNLPIYTYLVSDEQVVLSQLNDYQCVLWSIRSLTALICEALNEEAYGVISNDINDIILILLDFKAIVEDAKSAGGAVQFKHSVKHKYKREIRYCIIQCLYKISNYYATYLDSLNLPKTALLQLKSLSNVNINNKDKNQIN</sequence>
<keyword evidence="5 13" id="KW-0812">Transmembrane</keyword>
<evidence type="ECO:0000256" key="13">
    <source>
        <dbReference type="SAM" id="Phobius"/>
    </source>
</evidence>
<evidence type="ECO:0000256" key="11">
    <source>
        <dbReference type="ARBA" id="ARBA00023136"/>
    </source>
</evidence>
<keyword evidence="8 13" id="KW-1133">Transmembrane helix</keyword>
<dbReference type="GO" id="GO:0030674">
    <property type="term" value="F:protein-macromolecule adaptor activity"/>
    <property type="evidence" value="ECO:0007669"/>
    <property type="project" value="TreeGrafter"/>
</dbReference>
<keyword evidence="7" id="KW-0653">Protein transport</keyword>
<dbReference type="GO" id="GO:0006999">
    <property type="term" value="P:nuclear pore organization"/>
    <property type="evidence" value="ECO:0007669"/>
    <property type="project" value="TreeGrafter"/>
</dbReference>
<evidence type="ECO:0000256" key="12">
    <source>
        <dbReference type="ARBA" id="ARBA00023242"/>
    </source>
</evidence>
<dbReference type="PaxDb" id="121845-A0A1S3DCD0"/>
<organism evidence="14 15">
    <name type="scientific">Diaphorina citri</name>
    <name type="common">Asian citrus psyllid</name>
    <dbReference type="NCBI Taxonomy" id="121845"/>
    <lineage>
        <taxon>Eukaryota</taxon>
        <taxon>Metazoa</taxon>
        <taxon>Ecdysozoa</taxon>
        <taxon>Arthropoda</taxon>
        <taxon>Hexapoda</taxon>
        <taxon>Insecta</taxon>
        <taxon>Pterygota</taxon>
        <taxon>Neoptera</taxon>
        <taxon>Paraneoptera</taxon>
        <taxon>Hemiptera</taxon>
        <taxon>Sternorrhyncha</taxon>
        <taxon>Psylloidea</taxon>
        <taxon>Psyllidae</taxon>
        <taxon>Diaphorininae</taxon>
        <taxon>Diaphorina</taxon>
    </lineage>
</organism>
<dbReference type="PANTHER" id="PTHR13269:SF6">
    <property type="entry name" value="NUCLEOPORIN NDC1"/>
    <property type="match status" value="1"/>
</dbReference>
<evidence type="ECO:0000256" key="2">
    <source>
        <dbReference type="ARBA" id="ARBA00004567"/>
    </source>
</evidence>
<reference evidence="15" key="1">
    <citation type="submission" date="2025-08" db="UniProtKB">
        <authorList>
            <consortium name="RefSeq"/>
        </authorList>
    </citation>
    <scope>IDENTIFICATION</scope>
</reference>
<evidence type="ECO:0000256" key="10">
    <source>
        <dbReference type="ARBA" id="ARBA00023132"/>
    </source>
</evidence>
<evidence type="ECO:0000313" key="15">
    <source>
        <dbReference type="RefSeq" id="XP_008479097.3"/>
    </source>
</evidence>
<evidence type="ECO:0000256" key="6">
    <source>
        <dbReference type="ARBA" id="ARBA00022816"/>
    </source>
</evidence>
<keyword evidence="6" id="KW-0509">mRNA transport</keyword>
<name>A0A1S3DCD0_DIACI</name>
<evidence type="ECO:0000256" key="3">
    <source>
        <dbReference type="ARBA" id="ARBA00005760"/>
    </source>
</evidence>
<evidence type="ECO:0000256" key="5">
    <source>
        <dbReference type="ARBA" id="ARBA00022692"/>
    </source>
</evidence>
<keyword evidence="9" id="KW-0811">Translocation</keyword>
<dbReference type="KEGG" id="dci:103515929"/>
<feature type="transmembrane region" description="Helical" evidence="13">
    <location>
        <begin position="90"/>
        <end position="112"/>
    </location>
</feature>
<dbReference type="GO" id="GO:0031965">
    <property type="term" value="C:nuclear membrane"/>
    <property type="evidence" value="ECO:0007669"/>
    <property type="project" value="UniProtKB-SubCell"/>
</dbReference>
<keyword evidence="14" id="KW-1185">Reference proteome</keyword>
<keyword evidence="11 13" id="KW-0472">Membrane</keyword>
<comment type="subcellular location">
    <subcellularLocation>
        <location evidence="1">Nucleus membrane</location>
        <topology evidence="1">Multi-pass membrane protein</topology>
    </subcellularLocation>
    <subcellularLocation>
        <location evidence="2">Nucleus</location>
        <location evidence="2">Nuclear pore complex</location>
    </subcellularLocation>
</comment>
<proteinExistence type="inferred from homology"/>
<keyword evidence="4" id="KW-0813">Transport</keyword>
<dbReference type="PANTHER" id="PTHR13269">
    <property type="entry name" value="NUCLEOPORIN NDC1"/>
    <property type="match status" value="1"/>
</dbReference>
<dbReference type="RefSeq" id="XP_008479097.3">
    <property type="nucleotide sequence ID" value="XM_008480875.3"/>
</dbReference>
<feature type="transmembrane region" description="Helical" evidence="13">
    <location>
        <begin position="140"/>
        <end position="162"/>
    </location>
</feature>
<dbReference type="GO" id="GO:0015031">
    <property type="term" value="P:protein transport"/>
    <property type="evidence" value="ECO:0007669"/>
    <property type="project" value="UniProtKB-KW"/>
</dbReference>
<dbReference type="GO" id="GO:0051028">
    <property type="term" value="P:mRNA transport"/>
    <property type="evidence" value="ECO:0007669"/>
    <property type="project" value="UniProtKB-KW"/>
</dbReference>